<dbReference type="OrthoDB" id="1121502at2"/>
<accession>A0A444MJ08</accession>
<keyword evidence="1" id="KW-0732">Signal</keyword>
<proteinExistence type="predicted"/>
<evidence type="ECO:0000256" key="1">
    <source>
        <dbReference type="SAM" id="SignalP"/>
    </source>
</evidence>
<sequence>MKIIKTTMAIAIASVMGLTASAQKINSAKVPASVKKSFSLAYPSVKTVKWEKENGGYEAGFKQGNSEMSAFFKADGTQKESETEIKATELPAAVALYVKEHYKGAAIKEAAKITKTATGEINYEAEVKGKDLLFDKDGKFIRIAKD</sequence>
<evidence type="ECO:0000313" key="3">
    <source>
        <dbReference type="EMBL" id="RWY48060.1"/>
    </source>
</evidence>
<feature type="domain" description="Putative beta-lactamase-inhibitor-like PepSY-like" evidence="2">
    <location>
        <begin position="57"/>
        <end position="141"/>
    </location>
</feature>
<dbReference type="Pfam" id="PF11396">
    <property type="entry name" value="PepSY_like"/>
    <property type="match status" value="1"/>
</dbReference>
<feature type="chain" id="PRO_5019469781" description="Putative beta-lactamase-inhibitor-like PepSY-like domain-containing protein" evidence="1">
    <location>
        <begin position="25"/>
        <end position="146"/>
    </location>
</feature>
<gene>
    <name evidence="3" type="ORF">EPL05_20995</name>
</gene>
<organism evidence="3 4">
    <name type="scientific">Mucilaginibacter gilvus</name>
    <dbReference type="NCBI Taxonomy" id="2305909"/>
    <lineage>
        <taxon>Bacteria</taxon>
        <taxon>Pseudomonadati</taxon>
        <taxon>Bacteroidota</taxon>
        <taxon>Sphingobacteriia</taxon>
        <taxon>Sphingobacteriales</taxon>
        <taxon>Sphingobacteriaceae</taxon>
        <taxon>Mucilaginibacter</taxon>
    </lineage>
</organism>
<dbReference type="SUPFAM" id="SSF160574">
    <property type="entry name" value="BT0923-like"/>
    <property type="match status" value="1"/>
</dbReference>
<evidence type="ECO:0000259" key="2">
    <source>
        <dbReference type="Pfam" id="PF11396"/>
    </source>
</evidence>
<feature type="signal peptide" evidence="1">
    <location>
        <begin position="1"/>
        <end position="24"/>
    </location>
</feature>
<comment type="caution">
    <text evidence="3">The sequence shown here is derived from an EMBL/GenBank/DDBJ whole genome shotgun (WGS) entry which is preliminary data.</text>
</comment>
<evidence type="ECO:0000313" key="4">
    <source>
        <dbReference type="Proteomes" id="UP000286701"/>
    </source>
</evidence>
<protein>
    <recommendedName>
        <fullName evidence="2">Putative beta-lactamase-inhibitor-like PepSY-like domain-containing protein</fullName>
    </recommendedName>
</protein>
<dbReference type="RefSeq" id="WP_128535954.1">
    <property type="nucleotide sequence ID" value="NZ_SBIW01000012.1"/>
</dbReference>
<keyword evidence="4" id="KW-1185">Reference proteome</keyword>
<dbReference type="Gene3D" id="3.10.450.360">
    <property type="match status" value="1"/>
</dbReference>
<dbReference type="EMBL" id="SBIW01000012">
    <property type="protein sequence ID" value="RWY48060.1"/>
    <property type="molecule type" value="Genomic_DNA"/>
</dbReference>
<reference evidence="3 4" key="1">
    <citation type="submission" date="2019-01" db="EMBL/GenBank/DDBJ databases">
        <title>Mucilaginibacter antarcticum sp. nov., isolated from antarctic soil.</title>
        <authorList>
            <person name="Yan Y.-Q."/>
            <person name="Du Z.-J."/>
        </authorList>
    </citation>
    <scope>NUCLEOTIDE SEQUENCE [LARGE SCALE GENOMIC DNA]</scope>
    <source>
        <strain evidence="3 4">F01003</strain>
    </source>
</reference>
<dbReference type="Proteomes" id="UP000286701">
    <property type="component" value="Unassembled WGS sequence"/>
</dbReference>
<dbReference type="AlphaFoldDB" id="A0A444MJ08"/>
<dbReference type="InterPro" id="IPR021533">
    <property type="entry name" value="PepSY-like"/>
</dbReference>
<name>A0A444MJ08_9SPHI</name>